<evidence type="ECO:0000256" key="1">
    <source>
        <dbReference type="SAM" id="MobiDB-lite"/>
    </source>
</evidence>
<protein>
    <submittedName>
        <fullName evidence="3">Uncharacterized protein</fullName>
    </submittedName>
</protein>
<proteinExistence type="predicted"/>
<organism evidence="2 3">
    <name type="scientific">Romanomermis culicivorax</name>
    <name type="common">Nematode worm</name>
    <dbReference type="NCBI Taxonomy" id="13658"/>
    <lineage>
        <taxon>Eukaryota</taxon>
        <taxon>Metazoa</taxon>
        <taxon>Ecdysozoa</taxon>
        <taxon>Nematoda</taxon>
        <taxon>Enoplea</taxon>
        <taxon>Dorylaimia</taxon>
        <taxon>Mermithida</taxon>
        <taxon>Mermithoidea</taxon>
        <taxon>Mermithidae</taxon>
        <taxon>Romanomermis</taxon>
    </lineage>
</organism>
<reference evidence="3" key="1">
    <citation type="submission" date="2022-11" db="UniProtKB">
        <authorList>
            <consortium name="WormBaseParasite"/>
        </authorList>
    </citation>
    <scope>IDENTIFICATION</scope>
</reference>
<feature type="compositionally biased region" description="Polar residues" evidence="1">
    <location>
        <begin position="1"/>
        <end position="11"/>
    </location>
</feature>
<keyword evidence="2" id="KW-1185">Reference proteome</keyword>
<evidence type="ECO:0000313" key="2">
    <source>
        <dbReference type="Proteomes" id="UP000887565"/>
    </source>
</evidence>
<name>A0A915HQ92_ROMCU</name>
<dbReference type="Proteomes" id="UP000887565">
    <property type="component" value="Unplaced"/>
</dbReference>
<dbReference type="AlphaFoldDB" id="A0A915HQ92"/>
<sequence>MANNTHASLESSKLCPQLSPVHASARSSEKNLLAKYERTSSMLGEHARSCARRSLLSMLDENARDYTS</sequence>
<accession>A0A915HQ92</accession>
<dbReference type="WBParaSite" id="nRc.2.0.1.t03889-RA">
    <property type="protein sequence ID" value="nRc.2.0.1.t03889-RA"/>
    <property type="gene ID" value="nRc.2.0.1.g03889"/>
</dbReference>
<evidence type="ECO:0000313" key="3">
    <source>
        <dbReference type="WBParaSite" id="nRc.2.0.1.t03889-RA"/>
    </source>
</evidence>
<feature type="region of interest" description="Disordered" evidence="1">
    <location>
        <begin position="1"/>
        <end position="29"/>
    </location>
</feature>